<dbReference type="AlphaFoldDB" id="A0A9D9ELK8"/>
<gene>
    <name evidence="1" type="ORF">IAC29_05950</name>
</gene>
<protein>
    <submittedName>
        <fullName evidence="1">Acyl-CoA thioesterase</fullName>
    </submittedName>
</protein>
<dbReference type="Pfam" id="PF13279">
    <property type="entry name" value="4HBT_2"/>
    <property type="match status" value="1"/>
</dbReference>
<reference evidence="1" key="2">
    <citation type="journal article" date="2021" name="PeerJ">
        <title>Extensive microbial diversity within the chicken gut microbiome revealed by metagenomics and culture.</title>
        <authorList>
            <person name="Gilroy R."/>
            <person name="Ravi A."/>
            <person name="Getino M."/>
            <person name="Pursley I."/>
            <person name="Horton D.L."/>
            <person name="Alikhan N.F."/>
            <person name="Baker D."/>
            <person name="Gharbi K."/>
            <person name="Hall N."/>
            <person name="Watson M."/>
            <person name="Adriaenssens E.M."/>
            <person name="Foster-Nyarko E."/>
            <person name="Jarju S."/>
            <person name="Secka A."/>
            <person name="Antonio M."/>
            <person name="Oren A."/>
            <person name="Chaudhuri R.R."/>
            <person name="La Ragione R."/>
            <person name="Hildebrand F."/>
            <person name="Pallen M.J."/>
        </authorList>
    </citation>
    <scope>NUCLEOTIDE SEQUENCE</scope>
    <source>
        <strain evidence="1">20514</strain>
    </source>
</reference>
<dbReference type="CDD" id="cd00586">
    <property type="entry name" value="4HBT"/>
    <property type="match status" value="1"/>
</dbReference>
<dbReference type="Gene3D" id="3.10.129.10">
    <property type="entry name" value="Hotdog Thioesterase"/>
    <property type="match status" value="1"/>
</dbReference>
<evidence type="ECO:0000313" key="1">
    <source>
        <dbReference type="EMBL" id="MBO8448796.1"/>
    </source>
</evidence>
<proteinExistence type="predicted"/>
<dbReference type="InterPro" id="IPR029069">
    <property type="entry name" value="HotDog_dom_sf"/>
</dbReference>
<feature type="non-terminal residue" evidence="1">
    <location>
        <position position="1"/>
    </location>
</feature>
<comment type="caution">
    <text evidence="1">The sequence shown here is derived from an EMBL/GenBank/DDBJ whole genome shotgun (WGS) entry which is preliminary data.</text>
</comment>
<name>A0A9D9ELK8_9BACT</name>
<organism evidence="1 2">
    <name type="scientific">Candidatus Cryptobacteroides merdigallinarum</name>
    <dbReference type="NCBI Taxonomy" id="2840770"/>
    <lineage>
        <taxon>Bacteria</taxon>
        <taxon>Pseudomonadati</taxon>
        <taxon>Bacteroidota</taxon>
        <taxon>Bacteroidia</taxon>
        <taxon>Bacteroidales</taxon>
        <taxon>Candidatus Cryptobacteroides</taxon>
    </lineage>
</organism>
<evidence type="ECO:0000313" key="2">
    <source>
        <dbReference type="Proteomes" id="UP000810252"/>
    </source>
</evidence>
<reference evidence="1" key="1">
    <citation type="submission" date="2020-10" db="EMBL/GenBank/DDBJ databases">
        <authorList>
            <person name="Gilroy R."/>
        </authorList>
    </citation>
    <scope>NUCLEOTIDE SEQUENCE</scope>
    <source>
        <strain evidence="1">20514</strain>
    </source>
</reference>
<accession>A0A9D9ELK8</accession>
<dbReference type="Proteomes" id="UP000810252">
    <property type="component" value="Unassembled WGS sequence"/>
</dbReference>
<dbReference type="EMBL" id="JADIMQ010000085">
    <property type="protein sequence ID" value="MBO8448796.1"/>
    <property type="molecule type" value="Genomic_DNA"/>
</dbReference>
<sequence length="85" mass="9524">VMLPVVSVEAHYKTPARMGDIIRIVSRIEKVPMAKLEVFSEIYNSRGDLLCTGKVVLGFIDSVTRHPVRCPEKLARIIGENMDDV</sequence>
<dbReference type="SUPFAM" id="SSF54637">
    <property type="entry name" value="Thioesterase/thiol ester dehydrase-isomerase"/>
    <property type="match status" value="1"/>
</dbReference>